<dbReference type="KEGG" id="ccar:122148027"/>
<dbReference type="RefSeq" id="XP_042628919.1">
    <property type="nucleotide sequence ID" value="XM_042772985.1"/>
</dbReference>
<dbReference type="InterPro" id="IPR030072">
    <property type="entry name" value="XIRP1/XIRP2"/>
</dbReference>
<evidence type="ECO:0000256" key="1">
    <source>
        <dbReference type="SAM" id="MobiDB-lite"/>
    </source>
</evidence>
<gene>
    <name evidence="2" type="primary">LOC122148027</name>
</gene>
<dbReference type="GeneID" id="122148027"/>
<dbReference type="PANTHER" id="PTHR22591">
    <property type="entry name" value="XIN"/>
    <property type="match status" value="1"/>
</dbReference>
<organism evidence="2">
    <name type="scientific">Cyprinus carpio</name>
    <name type="common">Common carp</name>
    <dbReference type="NCBI Taxonomy" id="7962"/>
    <lineage>
        <taxon>Eukaryota</taxon>
        <taxon>Metazoa</taxon>
        <taxon>Chordata</taxon>
        <taxon>Craniata</taxon>
        <taxon>Vertebrata</taxon>
        <taxon>Euteleostomi</taxon>
        <taxon>Actinopterygii</taxon>
        <taxon>Neopterygii</taxon>
        <taxon>Teleostei</taxon>
        <taxon>Ostariophysi</taxon>
        <taxon>Cypriniformes</taxon>
        <taxon>Cyprinidae</taxon>
        <taxon>Cyprininae</taxon>
        <taxon>Cyprinus</taxon>
    </lineage>
</organism>
<accession>A0A9Q9YYV1</accession>
<dbReference type="GO" id="GO:0001725">
    <property type="term" value="C:stress fiber"/>
    <property type="evidence" value="ECO:0007669"/>
    <property type="project" value="TreeGrafter"/>
</dbReference>
<dbReference type="GO" id="GO:0051015">
    <property type="term" value="F:actin filament binding"/>
    <property type="evidence" value="ECO:0007669"/>
    <property type="project" value="TreeGrafter"/>
</dbReference>
<feature type="compositionally biased region" description="Polar residues" evidence="1">
    <location>
        <begin position="231"/>
        <end position="251"/>
    </location>
</feature>
<feature type="region of interest" description="Disordered" evidence="1">
    <location>
        <begin position="215"/>
        <end position="263"/>
    </location>
</feature>
<protein>
    <submittedName>
        <fullName evidence="2">Xin actin-binding repeat-containing protein 1-like</fullName>
    </submittedName>
</protein>
<dbReference type="AlphaFoldDB" id="A0A9Q9YYV1"/>
<sequence length="347" mass="38187">MRGNVKAAMEIFENLMRHEELKIILSKVQEIEGETCEVDVKSLKTLFENVPVWISKPIKNMKHRHCSRAGTETEGLRDDVESMSSVESAFEDLEKASMNIINLKAQTLAKLSEIEEAIKKALYSVSDLKSEADIAGLSGLFSESLNADNVSPNNKNIRKISIVSSKAKPVQSKQVQGTDNAVPHVHQVQVDKPCSNAPCSPSFIFILSAARKPVESPTSLQPHSDKPKANDQPNEGSTFRPSSSEKSSASHVCSPPSPRRKVSVLQVQRVPEVATGIIGSKTVSEKYEEIDCFGNTNFSSKRSTFVTRQTKSELSASYDVITNPGRYEEMASPVLQRSGHLLLRFSV</sequence>
<proteinExistence type="predicted"/>
<dbReference type="Proteomes" id="UP001155660">
    <property type="component" value="Chromosome A2"/>
</dbReference>
<dbReference type="GO" id="GO:0007015">
    <property type="term" value="P:actin filament organization"/>
    <property type="evidence" value="ECO:0007669"/>
    <property type="project" value="TreeGrafter"/>
</dbReference>
<name>A0A9Q9YYV1_CYPCA</name>
<dbReference type="PANTHER" id="PTHR22591:SF2">
    <property type="entry name" value="XIN ACTIN-BINDING REPEAT-CONTAINING PROTEIN 1"/>
    <property type="match status" value="1"/>
</dbReference>
<evidence type="ECO:0000313" key="2">
    <source>
        <dbReference type="RefSeq" id="XP_042628919.1"/>
    </source>
</evidence>
<reference evidence="2" key="1">
    <citation type="submission" date="2025-08" db="UniProtKB">
        <authorList>
            <consortium name="RefSeq"/>
        </authorList>
    </citation>
    <scope>IDENTIFICATION</scope>
    <source>
        <tissue evidence="2">Muscle</tissue>
    </source>
</reference>
<dbReference type="GO" id="GO:0005925">
    <property type="term" value="C:focal adhesion"/>
    <property type="evidence" value="ECO:0007669"/>
    <property type="project" value="TreeGrafter"/>
</dbReference>